<sequence>MAGIRGLSGWVGVVLNAPDARALAHFYRDLLGWPMATDEPDWCTIGFPGAPANLAFQTESVYERPTWPAEPGQQQMMLHLDVGVRALDDAVQDAVALGAELHEHQPQDDVRVMLDPAGHPFCLYVDTD</sequence>
<evidence type="ECO:0000313" key="3">
    <source>
        <dbReference type="Proteomes" id="UP001528912"/>
    </source>
</evidence>
<dbReference type="RefSeq" id="WP_277190819.1">
    <property type="nucleotide sequence ID" value="NZ_JAROAV010000008.1"/>
</dbReference>
<dbReference type="InterPro" id="IPR037523">
    <property type="entry name" value="VOC_core"/>
</dbReference>
<keyword evidence="3" id="KW-1185">Reference proteome</keyword>
<dbReference type="InterPro" id="IPR029068">
    <property type="entry name" value="Glyas_Bleomycin-R_OHBP_Dase"/>
</dbReference>
<dbReference type="PROSITE" id="PS51819">
    <property type="entry name" value="VOC"/>
    <property type="match status" value="1"/>
</dbReference>
<name>A0ABT6C279_9MICO</name>
<dbReference type="PANTHER" id="PTHR35908">
    <property type="entry name" value="HYPOTHETICAL FUSION PROTEIN"/>
    <property type="match status" value="1"/>
</dbReference>
<dbReference type="Pfam" id="PF18029">
    <property type="entry name" value="Glyoxalase_6"/>
    <property type="match status" value="1"/>
</dbReference>
<evidence type="ECO:0000259" key="1">
    <source>
        <dbReference type="PROSITE" id="PS51819"/>
    </source>
</evidence>
<dbReference type="CDD" id="cd06587">
    <property type="entry name" value="VOC"/>
    <property type="match status" value="1"/>
</dbReference>
<dbReference type="PANTHER" id="PTHR35908:SF1">
    <property type="entry name" value="CONSERVED PROTEIN"/>
    <property type="match status" value="1"/>
</dbReference>
<dbReference type="Gene3D" id="3.10.180.10">
    <property type="entry name" value="2,3-Dihydroxybiphenyl 1,2-Dioxygenase, domain 1"/>
    <property type="match status" value="1"/>
</dbReference>
<accession>A0ABT6C279</accession>
<evidence type="ECO:0000313" key="2">
    <source>
        <dbReference type="EMBL" id="MDF8263009.1"/>
    </source>
</evidence>
<organism evidence="2 3">
    <name type="scientific">Luteipulveratus flavus</name>
    <dbReference type="NCBI Taxonomy" id="3031728"/>
    <lineage>
        <taxon>Bacteria</taxon>
        <taxon>Bacillati</taxon>
        <taxon>Actinomycetota</taxon>
        <taxon>Actinomycetes</taxon>
        <taxon>Micrococcales</taxon>
        <taxon>Dermacoccaceae</taxon>
        <taxon>Luteipulveratus</taxon>
    </lineage>
</organism>
<dbReference type="InterPro" id="IPR041581">
    <property type="entry name" value="Glyoxalase_6"/>
</dbReference>
<dbReference type="Proteomes" id="UP001528912">
    <property type="component" value="Unassembled WGS sequence"/>
</dbReference>
<gene>
    <name evidence="2" type="ORF">P4R38_01965</name>
</gene>
<proteinExistence type="predicted"/>
<protein>
    <submittedName>
        <fullName evidence="2">VOC family protein</fullName>
    </submittedName>
</protein>
<reference evidence="2 3" key="1">
    <citation type="submission" date="2023-03" db="EMBL/GenBank/DDBJ databases">
        <title>YIM 133296 draft genome.</title>
        <authorList>
            <person name="Xiong L."/>
        </authorList>
    </citation>
    <scope>NUCLEOTIDE SEQUENCE [LARGE SCALE GENOMIC DNA]</scope>
    <source>
        <strain evidence="2 3">YIM 133296</strain>
    </source>
</reference>
<dbReference type="SUPFAM" id="SSF54593">
    <property type="entry name" value="Glyoxalase/Bleomycin resistance protein/Dihydroxybiphenyl dioxygenase"/>
    <property type="match status" value="1"/>
</dbReference>
<comment type="caution">
    <text evidence="2">The sequence shown here is derived from an EMBL/GenBank/DDBJ whole genome shotgun (WGS) entry which is preliminary data.</text>
</comment>
<feature type="domain" description="VOC" evidence="1">
    <location>
        <begin position="9"/>
        <end position="126"/>
    </location>
</feature>
<dbReference type="EMBL" id="JAROAV010000008">
    <property type="protein sequence ID" value="MDF8263009.1"/>
    <property type="molecule type" value="Genomic_DNA"/>
</dbReference>